<reference evidence="1" key="1">
    <citation type="journal article" date="2015" name="ISME J.">
        <title>Draft Genome Sequence of Streptomyces incarnatus NRRL8089, which Produces the Nucleoside Antibiotic Sinefungin.</title>
        <authorList>
            <person name="Oshima K."/>
            <person name="Hattori M."/>
            <person name="Shimizu H."/>
            <person name="Fukuda K."/>
            <person name="Nemoto M."/>
            <person name="Inagaki K."/>
            <person name="Tamura T."/>
        </authorList>
    </citation>
    <scope>NUCLEOTIDE SEQUENCE</scope>
    <source>
        <strain evidence="1">FACHB-1375</strain>
    </source>
</reference>
<evidence type="ECO:0000313" key="2">
    <source>
        <dbReference type="Proteomes" id="UP000641646"/>
    </source>
</evidence>
<comment type="caution">
    <text evidence="1">The sequence shown here is derived from an EMBL/GenBank/DDBJ whole genome shotgun (WGS) entry which is preliminary data.</text>
</comment>
<dbReference type="RefSeq" id="WP_190470070.1">
    <property type="nucleotide sequence ID" value="NZ_JACJPW010000075.1"/>
</dbReference>
<sequence>MQQMVLFLDIDGVINVRQLYSSEFISCDRRLPKQSAKYVAIIHKIISYLVESVP</sequence>
<protein>
    <submittedName>
        <fullName evidence="1">Uncharacterized protein</fullName>
    </submittedName>
</protein>
<keyword evidence="2" id="KW-1185">Reference proteome</keyword>
<organism evidence="1 2">
    <name type="scientific">Aerosakkonema funiforme FACHB-1375</name>
    <dbReference type="NCBI Taxonomy" id="2949571"/>
    <lineage>
        <taxon>Bacteria</taxon>
        <taxon>Bacillati</taxon>
        <taxon>Cyanobacteriota</taxon>
        <taxon>Cyanophyceae</taxon>
        <taxon>Oscillatoriophycideae</taxon>
        <taxon>Aerosakkonematales</taxon>
        <taxon>Aerosakkonemataceae</taxon>
        <taxon>Aerosakkonema</taxon>
    </lineage>
</organism>
<dbReference type="AlphaFoldDB" id="A0A926VK03"/>
<dbReference type="Proteomes" id="UP000641646">
    <property type="component" value="Unassembled WGS sequence"/>
</dbReference>
<proteinExistence type="predicted"/>
<gene>
    <name evidence="1" type="ORF">H6G03_24440</name>
</gene>
<dbReference type="EMBL" id="JACJPW010000075">
    <property type="protein sequence ID" value="MBD2184182.1"/>
    <property type="molecule type" value="Genomic_DNA"/>
</dbReference>
<name>A0A926VK03_9CYAN</name>
<evidence type="ECO:0000313" key="1">
    <source>
        <dbReference type="EMBL" id="MBD2184182.1"/>
    </source>
</evidence>
<reference evidence="1" key="2">
    <citation type="submission" date="2020-08" db="EMBL/GenBank/DDBJ databases">
        <authorList>
            <person name="Chen M."/>
            <person name="Teng W."/>
            <person name="Zhao L."/>
            <person name="Hu C."/>
            <person name="Zhou Y."/>
            <person name="Han B."/>
            <person name="Song L."/>
            <person name="Shu W."/>
        </authorList>
    </citation>
    <scope>NUCLEOTIDE SEQUENCE</scope>
    <source>
        <strain evidence="1">FACHB-1375</strain>
    </source>
</reference>
<accession>A0A926VK03</accession>